<keyword evidence="20" id="KW-0511">Multifunctional enzyme</keyword>
<dbReference type="NCBIfam" id="TIGR01496">
    <property type="entry name" value="DHPS"/>
    <property type="match status" value="1"/>
</dbReference>
<dbReference type="STRING" id="109895.A0A507EFR0"/>
<dbReference type="GO" id="GO:0005740">
    <property type="term" value="C:mitochondrial envelope"/>
    <property type="evidence" value="ECO:0007669"/>
    <property type="project" value="TreeGrafter"/>
</dbReference>
<comment type="caution">
    <text evidence="26">The sequence shown here is derived from an EMBL/GenBank/DDBJ whole genome shotgun (WGS) entry which is preliminary data.</text>
</comment>
<gene>
    <name evidence="26" type="ORF">PhCBS80983_g00630</name>
</gene>
<dbReference type="AlphaFoldDB" id="A0A507EFR0"/>
<dbReference type="Gene3D" id="3.30.1130.10">
    <property type="match status" value="2"/>
</dbReference>
<evidence type="ECO:0000256" key="24">
    <source>
        <dbReference type="ARBA" id="ARBA00068111"/>
    </source>
</evidence>
<evidence type="ECO:0000313" key="27">
    <source>
        <dbReference type="Proteomes" id="UP000318582"/>
    </source>
</evidence>
<evidence type="ECO:0000256" key="19">
    <source>
        <dbReference type="ARBA" id="ARBA00022909"/>
    </source>
</evidence>
<dbReference type="FunFam" id="3.20.20.20:FF:000006">
    <property type="entry name" value="Dihydropteroate synthase"/>
    <property type="match status" value="1"/>
</dbReference>
<dbReference type="NCBIfam" id="TIGR00526">
    <property type="entry name" value="folB_dom"/>
    <property type="match status" value="2"/>
</dbReference>
<dbReference type="InterPro" id="IPR043133">
    <property type="entry name" value="GTP-CH-I_C/QueF"/>
</dbReference>
<sequence>MDKILVRNLAVRNIIGVDAWERQKRQPLTINITVHQQLDASGETDLLSQTISYGTVAKVVQEFSERTSYRSVEALAAGIARVCVNDCGAPCVTVRVEKPRALLHAACAGVQITRTKQDIDAQQALEKHQTSAVAITKDDKPGQDQIFINDLTLHTIIGVNPWEREERQRVVITLIIHLEFDPTLLIDDRVPKVHNYRTITRTVSQYVEQTDYKTVEALATSIAKLMIEQCHVPKVTVRVEKPSAIVFAAAAGVEITRDRAYFGVPDDTTPADSVPLSAPSTKATALEDGDERLPHVVYLAFGTNLGNRGKNIKDALKTLEGSPVVQLLDTSFLYETAPMYVTDQPSFLNGCCKIRTSLEPEALLGLLKGIESEMGRDFNAQRFGPRPIDLDILCFDTLELNNQKLTIPHPRIKERQFVLRPLCDIAPDMEIPGQFRTAAQLLALLGHASATRSDEQIHKVFPIRGDQLWRWGKRTYVMGILNVTPDSFSDGGATHTQSAVNAATHALAMVAAGADMIDVGGCSTRPGSTPCSEQEELDRVVPVITEIRKQNKDIPISIDTFRAAVAKAAVDAGADLVNDVTAGTHDDIMISTMAELGVPISLMHMRGTPQTMTSLTNYESTDTDNNPVPAIRAELAPRVLAALSAGVRRWNILLDPGIGFAKTADQSFAVIHHLPDLVANDSVLRGFPTLVGPSRKRFLASTSQTAPAGSAAAQGRDDPEQRVYATAAACSAAVARGADVLRVHDVQEMKQVVVVADRCFRT</sequence>
<dbReference type="Proteomes" id="UP000318582">
    <property type="component" value="Unassembled WGS sequence"/>
</dbReference>
<dbReference type="PANTHER" id="PTHR20941">
    <property type="entry name" value="FOLATE SYNTHESIS PROTEINS"/>
    <property type="match status" value="1"/>
</dbReference>
<proteinExistence type="inferred from homology"/>
<keyword evidence="16" id="KW-0418">Kinase</keyword>
<keyword evidence="15" id="KW-0547">Nucleotide-binding</keyword>
<evidence type="ECO:0000256" key="9">
    <source>
        <dbReference type="ARBA" id="ARBA00009951"/>
    </source>
</evidence>
<dbReference type="SUPFAM" id="SSF51717">
    <property type="entry name" value="Dihydropteroate synthetase-like"/>
    <property type="match status" value="1"/>
</dbReference>
<dbReference type="Gene3D" id="3.20.20.20">
    <property type="entry name" value="Dihydropteroate synthase-like"/>
    <property type="match status" value="1"/>
</dbReference>
<comment type="similarity">
    <text evidence="8">In the N-terminal section; belongs to the DHNA family.</text>
</comment>
<dbReference type="GO" id="GO:0005524">
    <property type="term" value="F:ATP binding"/>
    <property type="evidence" value="ECO:0007669"/>
    <property type="project" value="UniProtKB-KW"/>
</dbReference>
<evidence type="ECO:0000256" key="13">
    <source>
        <dbReference type="ARBA" id="ARBA00022679"/>
    </source>
</evidence>
<dbReference type="GO" id="GO:0046656">
    <property type="term" value="P:folic acid biosynthetic process"/>
    <property type="evidence" value="ECO:0007669"/>
    <property type="project" value="UniProtKB-KW"/>
</dbReference>
<comment type="similarity">
    <text evidence="22">In the central section; belongs to the HPPK family.</text>
</comment>
<evidence type="ECO:0000256" key="2">
    <source>
        <dbReference type="ARBA" id="ARBA00000198"/>
    </source>
</evidence>
<evidence type="ECO:0000256" key="5">
    <source>
        <dbReference type="ARBA" id="ARBA00004763"/>
    </source>
</evidence>
<dbReference type="InterPro" id="IPR035907">
    <property type="entry name" value="Hppk_sf"/>
</dbReference>
<evidence type="ECO:0000256" key="1">
    <source>
        <dbReference type="ARBA" id="ARBA00000012"/>
    </source>
</evidence>
<evidence type="ECO:0000256" key="3">
    <source>
        <dbReference type="ARBA" id="ARBA00001353"/>
    </source>
</evidence>
<dbReference type="SMART" id="SM00905">
    <property type="entry name" value="FolB"/>
    <property type="match status" value="2"/>
</dbReference>
<accession>A0A507EFR0</accession>
<evidence type="ECO:0000256" key="14">
    <source>
        <dbReference type="ARBA" id="ARBA00022723"/>
    </source>
</evidence>
<evidence type="ECO:0000256" key="6">
    <source>
        <dbReference type="ARBA" id="ARBA00005013"/>
    </source>
</evidence>
<dbReference type="PROSITE" id="PS50972">
    <property type="entry name" value="PTERIN_BINDING"/>
    <property type="match status" value="1"/>
</dbReference>
<evidence type="ECO:0000259" key="25">
    <source>
        <dbReference type="PROSITE" id="PS50972"/>
    </source>
</evidence>
<evidence type="ECO:0000256" key="17">
    <source>
        <dbReference type="ARBA" id="ARBA00022840"/>
    </source>
</evidence>
<dbReference type="CDD" id="cd00739">
    <property type="entry name" value="DHPS"/>
    <property type="match status" value="1"/>
</dbReference>
<evidence type="ECO:0000256" key="21">
    <source>
        <dbReference type="ARBA" id="ARBA00058009"/>
    </source>
</evidence>
<keyword evidence="27" id="KW-1185">Reference proteome</keyword>
<comment type="pathway">
    <text evidence="5">Cofactor biosynthesis; tetrahydrofolate biosynthesis; 7,8-dihydrofolate from 2-amino-4-hydroxy-6-hydroxymethyl-7,8-dihydropteridine diphosphate and 4-aminobenzoate: step 1/2.</text>
</comment>
<evidence type="ECO:0000256" key="12">
    <source>
        <dbReference type="ARBA" id="ARBA00013253"/>
    </source>
</evidence>
<evidence type="ECO:0000256" key="7">
    <source>
        <dbReference type="ARBA" id="ARBA00005051"/>
    </source>
</evidence>
<dbReference type="GO" id="GO:0004150">
    <property type="term" value="F:dihydroneopterin aldolase activity"/>
    <property type="evidence" value="ECO:0007669"/>
    <property type="project" value="UniProtKB-EC"/>
</dbReference>
<comment type="catalytic activity">
    <reaction evidence="2">
        <text>6-hydroxymethyl-7,8-dihydropterin + ATP = (7,8-dihydropterin-6-yl)methyl diphosphate + AMP + H(+)</text>
        <dbReference type="Rhea" id="RHEA:11412"/>
        <dbReference type="ChEBI" id="CHEBI:15378"/>
        <dbReference type="ChEBI" id="CHEBI:30616"/>
        <dbReference type="ChEBI" id="CHEBI:44841"/>
        <dbReference type="ChEBI" id="CHEBI:72950"/>
        <dbReference type="ChEBI" id="CHEBI:456215"/>
        <dbReference type="EC" id="2.7.6.3"/>
    </reaction>
</comment>
<evidence type="ECO:0000256" key="10">
    <source>
        <dbReference type="ARBA" id="ARBA00012458"/>
    </source>
</evidence>
<feature type="domain" description="Pterin-binding" evidence="25">
    <location>
        <begin position="475"/>
        <end position="754"/>
    </location>
</feature>
<dbReference type="PROSITE" id="PS00794">
    <property type="entry name" value="HPPK"/>
    <property type="match status" value="1"/>
</dbReference>
<dbReference type="GO" id="GO:0004156">
    <property type="term" value="F:dihydropteroate synthase activity"/>
    <property type="evidence" value="ECO:0007669"/>
    <property type="project" value="UniProtKB-EC"/>
</dbReference>
<dbReference type="GO" id="GO:0046872">
    <property type="term" value="F:metal ion binding"/>
    <property type="evidence" value="ECO:0007669"/>
    <property type="project" value="UniProtKB-KW"/>
</dbReference>
<name>A0A507EFR0_9FUNG</name>
<dbReference type="Pfam" id="PF00809">
    <property type="entry name" value="Pterin_bind"/>
    <property type="match status" value="1"/>
</dbReference>
<keyword evidence="14" id="KW-0479">Metal-binding</keyword>
<dbReference type="SUPFAM" id="SSF55083">
    <property type="entry name" value="6-hydroxymethyl-7,8-dihydropterin pyrophosphokinase, HPPK"/>
    <property type="match status" value="1"/>
</dbReference>
<comment type="cofactor">
    <cofactor evidence="4">
        <name>Mg(2+)</name>
        <dbReference type="ChEBI" id="CHEBI:18420"/>
    </cofactor>
</comment>
<evidence type="ECO:0000256" key="20">
    <source>
        <dbReference type="ARBA" id="ARBA00023268"/>
    </source>
</evidence>
<dbReference type="Pfam" id="PF02152">
    <property type="entry name" value="FolB"/>
    <property type="match status" value="2"/>
</dbReference>
<dbReference type="InterPro" id="IPR000489">
    <property type="entry name" value="Pterin-binding_dom"/>
</dbReference>
<evidence type="ECO:0000313" key="26">
    <source>
        <dbReference type="EMBL" id="TPX62076.1"/>
    </source>
</evidence>
<dbReference type="InterPro" id="IPR000550">
    <property type="entry name" value="Hppk"/>
</dbReference>
<comment type="function">
    <text evidence="21">Catalyzes three sequential steps of tetrahydrofolate biosynthesis.</text>
</comment>
<dbReference type="UniPathway" id="UPA00077">
    <property type="reaction ID" value="UER00155"/>
</dbReference>
<keyword evidence="18" id="KW-0460">Magnesium</keyword>
<comment type="catalytic activity">
    <reaction evidence="3">
        <text>7,8-dihydroneopterin = 6-hydroxymethyl-7,8-dihydropterin + glycolaldehyde</text>
        <dbReference type="Rhea" id="RHEA:10540"/>
        <dbReference type="ChEBI" id="CHEBI:17001"/>
        <dbReference type="ChEBI" id="CHEBI:17071"/>
        <dbReference type="ChEBI" id="CHEBI:44841"/>
        <dbReference type="EC" id="4.1.2.25"/>
    </reaction>
</comment>
<evidence type="ECO:0000256" key="4">
    <source>
        <dbReference type="ARBA" id="ARBA00001946"/>
    </source>
</evidence>
<dbReference type="NCBIfam" id="TIGR01498">
    <property type="entry name" value="folK"/>
    <property type="match status" value="1"/>
</dbReference>
<protein>
    <recommendedName>
        <fullName evidence="23">Folic acid synthesis protein FOL1</fullName>
        <ecNumber evidence="10">2.5.1.15</ecNumber>
        <ecNumber evidence="12">2.7.6.3</ecNumber>
        <ecNumber evidence="11">4.1.2.25</ecNumber>
    </recommendedName>
    <alternativeName>
        <fullName evidence="24">Folic acid synthesis protein fol1</fullName>
    </alternativeName>
</protein>
<dbReference type="InterPro" id="IPR011005">
    <property type="entry name" value="Dihydropteroate_synth-like_sf"/>
</dbReference>
<dbReference type="EC" id="2.7.6.3" evidence="12"/>
<evidence type="ECO:0000256" key="11">
    <source>
        <dbReference type="ARBA" id="ARBA00013043"/>
    </source>
</evidence>
<dbReference type="PANTHER" id="PTHR20941:SF1">
    <property type="entry name" value="FOLIC ACID SYNTHESIS PROTEIN FOL1"/>
    <property type="match status" value="1"/>
</dbReference>
<keyword evidence="17" id="KW-0067">ATP-binding</keyword>
<dbReference type="EC" id="4.1.2.25" evidence="11"/>
<evidence type="ECO:0000256" key="16">
    <source>
        <dbReference type="ARBA" id="ARBA00022777"/>
    </source>
</evidence>
<comment type="pathway">
    <text evidence="7">Cofactor biosynthesis; tetrahydrofolate biosynthesis; 2-amino-4-hydroxy-6-hydroxymethyl-7,8-dihydropteridine diphosphate from 7,8-dihydroneopterin triphosphate: step 4/4.</text>
</comment>
<dbReference type="GO" id="GO:0003848">
    <property type="term" value="F:2-amino-4-hydroxy-6-hydroxymethyldihydropteridine diphosphokinase activity"/>
    <property type="evidence" value="ECO:0007669"/>
    <property type="project" value="UniProtKB-EC"/>
</dbReference>
<dbReference type="Pfam" id="PF01288">
    <property type="entry name" value="HPPK"/>
    <property type="match status" value="1"/>
</dbReference>
<dbReference type="GO" id="GO:0016301">
    <property type="term" value="F:kinase activity"/>
    <property type="evidence" value="ECO:0007669"/>
    <property type="project" value="UniProtKB-KW"/>
</dbReference>
<dbReference type="SUPFAM" id="SSF55620">
    <property type="entry name" value="Tetrahydrobiopterin biosynthesis enzymes-like"/>
    <property type="match status" value="2"/>
</dbReference>
<comment type="catalytic activity">
    <reaction evidence="1">
        <text>(7,8-dihydropterin-6-yl)methyl diphosphate + 4-aminobenzoate = 7,8-dihydropteroate + diphosphate</text>
        <dbReference type="Rhea" id="RHEA:19949"/>
        <dbReference type="ChEBI" id="CHEBI:17836"/>
        <dbReference type="ChEBI" id="CHEBI:17839"/>
        <dbReference type="ChEBI" id="CHEBI:33019"/>
        <dbReference type="ChEBI" id="CHEBI:72950"/>
        <dbReference type="EC" id="2.5.1.15"/>
    </reaction>
</comment>
<reference evidence="26 27" key="1">
    <citation type="journal article" date="2019" name="Sci. Rep.">
        <title>Comparative genomics of chytrid fungi reveal insights into the obligate biotrophic and pathogenic lifestyle of Synchytrium endobioticum.</title>
        <authorList>
            <person name="van de Vossenberg B.T.L.H."/>
            <person name="Warris S."/>
            <person name="Nguyen H.D.T."/>
            <person name="van Gent-Pelzer M.P.E."/>
            <person name="Joly D.L."/>
            <person name="van de Geest H.C."/>
            <person name="Bonants P.J.M."/>
            <person name="Smith D.S."/>
            <person name="Levesque C.A."/>
            <person name="van der Lee T.A.J."/>
        </authorList>
    </citation>
    <scope>NUCLEOTIDE SEQUENCE [LARGE SCALE GENOMIC DNA]</scope>
    <source>
        <strain evidence="26 27">CBS 809.83</strain>
    </source>
</reference>
<evidence type="ECO:0000256" key="8">
    <source>
        <dbReference type="ARBA" id="ARBA00009640"/>
    </source>
</evidence>
<keyword evidence="19" id="KW-0289">Folate biosynthesis</keyword>
<comment type="pathway">
    <text evidence="6">Cofactor biosynthesis; tetrahydrofolate biosynthesis; 2-amino-4-hydroxy-6-hydroxymethyl-7,8-dihydropteridine diphosphate from 7,8-dihydroneopterin triphosphate: step 3/4.</text>
</comment>
<dbReference type="PROSITE" id="PS00793">
    <property type="entry name" value="DHPS_2"/>
    <property type="match status" value="1"/>
</dbReference>
<dbReference type="CDD" id="cd00483">
    <property type="entry name" value="HPPK"/>
    <property type="match status" value="1"/>
</dbReference>
<keyword evidence="13" id="KW-0808">Transferase</keyword>
<dbReference type="Gene3D" id="3.30.70.560">
    <property type="entry name" value="7,8-Dihydro-6-hydroxymethylpterin-pyrophosphokinase HPPK"/>
    <property type="match status" value="1"/>
</dbReference>
<evidence type="ECO:0000256" key="15">
    <source>
        <dbReference type="ARBA" id="ARBA00022741"/>
    </source>
</evidence>
<dbReference type="GO" id="GO:0046654">
    <property type="term" value="P:tetrahydrofolate biosynthetic process"/>
    <property type="evidence" value="ECO:0007669"/>
    <property type="project" value="UniProtKB-UniPathway"/>
</dbReference>
<dbReference type="InterPro" id="IPR045031">
    <property type="entry name" value="DHP_synth-like"/>
</dbReference>
<organism evidence="26 27">
    <name type="scientific">Powellomyces hirtus</name>
    <dbReference type="NCBI Taxonomy" id="109895"/>
    <lineage>
        <taxon>Eukaryota</taxon>
        <taxon>Fungi</taxon>
        <taxon>Fungi incertae sedis</taxon>
        <taxon>Chytridiomycota</taxon>
        <taxon>Chytridiomycota incertae sedis</taxon>
        <taxon>Chytridiomycetes</taxon>
        <taxon>Spizellomycetales</taxon>
        <taxon>Powellomycetaceae</taxon>
        <taxon>Powellomyces</taxon>
    </lineage>
</organism>
<evidence type="ECO:0000256" key="18">
    <source>
        <dbReference type="ARBA" id="ARBA00022842"/>
    </source>
</evidence>
<dbReference type="CDD" id="cd00534">
    <property type="entry name" value="DHNA_DHNTPE"/>
    <property type="match status" value="2"/>
</dbReference>
<dbReference type="EC" id="2.5.1.15" evidence="10"/>
<dbReference type="InterPro" id="IPR006157">
    <property type="entry name" value="FolB_dom"/>
</dbReference>
<comment type="similarity">
    <text evidence="9">In the C-terminal section; belongs to the DHPS family.</text>
</comment>
<evidence type="ECO:0000256" key="22">
    <source>
        <dbReference type="ARBA" id="ARBA00061548"/>
    </source>
</evidence>
<dbReference type="PROSITE" id="PS00792">
    <property type="entry name" value="DHPS_1"/>
    <property type="match status" value="1"/>
</dbReference>
<evidence type="ECO:0000256" key="23">
    <source>
        <dbReference type="ARBA" id="ARBA00067568"/>
    </source>
</evidence>
<dbReference type="EMBL" id="QEAQ01000004">
    <property type="protein sequence ID" value="TPX62076.1"/>
    <property type="molecule type" value="Genomic_DNA"/>
</dbReference>
<dbReference type="InterPro" id="IPR006390">
    <property type="entry name" value="DHP_synth_dom"/>
</dbReference>